<sequence length="100" mass="10649">MKTPLRLTICSKPVTNESQHSNPTPFASSMNVSGLNIDVGNPTAQNSHTWSISNISVTLIPSNLTNTKMHVSEGAGSTLKISSKANTQSKSPREFLLNPG</sequence>
<evidence type="ECO:0000313" key="3">
    <source>
        <dbReference type="Proteomes" id="UP000765509"/>
    </source>
</evidence>
<reference evidence="2" key="1">
    <citation type="submission" date="2021-03" db="EMBL/GenBank/DDBJ databases">
        <title>Draft genome sequence of rust myrtle Austropuccinia psidii MF-1, a brazilian biotype.</title>
        <authorList>
            <person name="Quecine M.C."/>
            <person name="Pachon D.M.R."/>
            <person name="Bonatelli M.L."/>
            <person name="Correr F.H."/>
            <person name="Franceschini L.M."/>
            <person name="Leite T.F."/>
            <person name="Margarido G.R.A."/>
            <person name="Almeida C.A."/>
            <person name="Ferrarezi J.A."/>
            <person name="Labate C.A."/>
        </authorList>
    </citation>
    <scope>NUCLEOTIDE SEQUENCE</scope>
    <source>
        <strain evidence="2">MF-1</strain>
    </source>
</reference>
<feature type="compositionally biased region" description="Polar residues" evidence="1">
    <location>
        <begin position="79"/>
        <end position="90"/>
    </location>
</feature>
<accession>A0A9Q3CYS7</accession>
<dbReference type="AlphaFoldDB" id="A0A9Q3CYS7"/>
<keyword evidence="3" id="KW-1185">Reference proteome</keyword>
<comment type="caution">
    <text evidence="2">The sequence shown here is derived from an EMBL/GenBank/DDBJ whole genome shotgun (WGS) entry which is preliminary data.</text>
</comment>
<proteinExistence type="predicted"/>
<gene>
    <name evidence="2" type="ORF">O181_032093</name>
</gene>
<organism evidence="2 3">
    <name type="scientific">Austropuccinia psidii MF-1</name>
    <dbReference type="NCBI Taxonomy" id="1389203"/>
    <lineage>
        <taxon>Eukaryota</taxon>
        <taxon>Fungi</taxon>
        <taxon>Dikarya</taxon>
        <taxon>Basidiomycota</taxon>
        <taxon>Pucciniomycotina</taxon>
        <taxon>Pucciniomycetes</taxon>
        <taxon>Pucciniales</taxon>
        <taxon>Sphaerophragmiaceae</taxon>
        <taxon>Austropuccinia</taxon>
    </lineage>
</organism>
<evidence type="ECO:0000313" key="2">
    <source>
        <dbReference type="EMBL" id="MBW0492378.1"/>
    </source>
</evidence>
<evidence type="ECO:0000256" key="1">
    <source>
        <dbReference type="SAM" id="MobiDB-lite"/>
    </source>
</evidence>
<dbReference type="EMBL" id="AVOT02011556">
    <property type="protein sequence ID" value="MBW0492378.1"/>
    <property type="molecule type" value="Genomic_DNA"/>
</dbReference>
<feature type="region of interest" description="Disordered" evidence="1">
    <location>
        <begin position="75"/>
        <end position="100"/>
    </location>
</feature>
<protein>
    <submittedName>
        <fullName evidence="2">Uncharacterized protein</fullName>
    </submittedName>
</protein>
<dbReference type="Proteomes" id="UP000765509">
    <property type="component" value="Unassembled WGS sequence"/>
</dbReference>
<name>A0A9Q3CYS7_9BASI</name>